<protein>
    <submittedName>
        <fullName evidence="1">Uncharacterized protein</fullName>
    </submittedName>
</protein>
<comment type="caution">
    <text evidence="1">The sequence shown here is derived from an EMBL/GenBank/DDBJ whole genome shotgun (WGS) entry which is preliminary data.</text>
</comment>
<gene>
    <name evidence="1" type="ORF">FYK55_26375</name>
</gene>
<organism evidence="1 2">
    <name type="scientific">Roseiconus nitratireducens</name>
    <dbReference type="NCBI Taxonomy" id="2605748"/>
    <lineage>
        <taxon>Bacteria</taxon>
        <taxon>Pseudomonadati</taxon>
        <taxon>Planctomycetota</taxon>
        <taxon>Planctomycetia</taxon>
        <taxon>Pirellulales</taxon>
        <taxon>Pirellulaceae</taxon>
        <taxon>Roseiconus</taxon>
    </lineage>
</organism>
<dbReference type="AlphaFoldDB" id="A0A5M6D125"/>
<dbReference type="Proteomes" id="UP000324479">
    <property type="component" value="Unassembled WGS sequence"/>
</dbReference>
<evidence type="ECO:0000313" key="1">
    <source>
        <dbReference type="EMBL" id="KAA5538815.1"/>
    </source>
</evidence>
<proteinExistence type="predicted"/>
<reference evidence="1 2" key="1">
    <citation type="submission" date="2019-08" db="EMBL/GenBank/DDBJ databases">
        <authorList>
            <person name="Dhanesh K."/>
            <person name="Kumar G."/>
            <person name="Sasikala C."/>
            <person name="Venkata Ramana C."/>
        </authorList>
    </citation>
    <scope>NUCLEOTIDE SEQUENCE [LARGE SCALE GENOMIC DNA]</scope>
    <source>
        <strain evidence="1 2">JC645</strain>
    </source>
</reference>
<dbReference type="EMBL" id="VWOX01000025">
    <property type="protein sequence ID" value="KAA5538815.1"/>
    <property type="molecule type" value="Genomic_DNA"/>
</dbReference>
<evidence type="ECO:0000313" key="2">
    <source>
        <dbReference type="Proteomes" id="UP000324479"/>
    </source>
</evidence>
<sequence>MTPQRKKRKKGNIFRLLNLIRSPHGWTSRTSLTFASFLIGFIGVSAVGVPTVFGPNQARCAQPPSPDRQTDDAATDAVDRLLQMQRFDDAIWLCKQLRDNGPPEGRDSARWTARLSEVLTEQAAIEILRVNPSVLMTRLEPAIEAACAPVDQLLSAYPEAQSASFLQAARLSCRQRLLRSAILAASVSPLSPAMTDQLLQRIARLQQDTARLQDQVAGTLAVLRSGENAGGTLVDDVVRLSQELALQRISLAILQTELFPEGSDDYRTAAAEAALLAEKTLPQLPTETLSRQTAQRWWADARLRSGNSQAAEQIIQEHRRSNVWDAETPRWDALEVRRRLADDQVADAKRLVDTYFTGAGSGGGAARSTEMDFARLRVLLAEGADSRRISSWLDQIERRGGPFARRRAETIALARMRRDSDAADPIARNSNPGNAMSGVAPGLIAAQGEDWLRRGEPLRAAALLKQAALAETTPDKSIEMATKSAAAAVAGQEFSAAVDVLRQVAQKHAQESAAPQLMLQAAVLVSKSPEASKNPAAGLEQLEELLTELSQRWPASESAVRGNRWLGDLLVAAGRREDAATAALQQLLLANDPAQLDRVAGLWYDWLSDLETAQATEPLDTLSNALEEIAESNPEFRSAVDRLSVWMFDRGRLSIEPGLTIDQDATASGPPFRLLADLRASEAAGDIGEQVERLRDVVLDDGSAIAPEWLQRFSWRLFRDAALQPTLRSQLGPLLAAWPQLTEWQRAQAKLWEGVDADSIGRVKEIALDGKDPRESLRKAIALLGNSDSQAALEAALELSDRLAAGVKMGTTDWHQAKLQSIGMLRRLGRDEEARKRAAYILLTRPPEDDALKQRYRDR</sequence>
<name>A0A5M6D125_9BACT</name>
<accession>A0A5M6D125</accession>
<dbReference type="RefSeq" id="WP_150079639.1">
    <property type="nucleotide sequence ID" value="NZ_VWOX01000025.1"/>
</dbReference>
<keyword evidence="2" id="KW-1185">Reference proteome</keyword>